<evidence type="ECO:0000256" key="1">
    <source>
        <dbReference type="SAM" id="Phobius"/>
    </source>
</evidence>
<dbReference type="InterPro" id="IPR013099">
    <property type="entry name" value="K_chnl_dom"/>
</dbReference>
<keyword evidence="1" id="KW-1133">Transmembrane helix</keyword>
<dbReference type="EMBL" id="CAJNNW010033727">
    <property type="protein sequence ID" value="CAE8720057.1"/>
    <property type="molecule type" value="Genomic_DNA"/>
</dbReference>
<dbReference type="SUPFAM" id="SSF81324">
    <property type="entry name" value="Voltage-gated potassium channels"/>
    <property type="match status" value="1"/>
</dbReference>
<dbReference type="Proteomes" id="UP000626109">
    <property type="component" value="Unassembled WGS sequence"/>
</dbReference>
<comment type="caution">
    <text evidence="3">The sequence shown here is derived from an EMBL/GenBank/DDBJ whole genome shotgun (WGS) entry which is preliminary data.</text>
</comment>
<accession>A0A813LC23</accession>
<keyword evidence="1" id="KW-0472">Membrane</keyword>
<evidence type="ECO:0000259" key="2">
    <source>
        <dbReference type="Pfam" id="PF07885"/>
    </source>
</evidence>
<evidence type="ECO:0000313" key="3">
    <source>
        <dbReference type="EMBL" id="CAE8720057.1"/>
    </source>
</evidence>
<dbReference type="Gene3D" id="1.10.287.70">
    <property type="match status" value="1"/>
</dbReference>
<name>A0A813LC23_POLGL</name>
<protein>
    <recommendedName>
        <fullName evidence="2">Potassium channel domain-containing protein</fullName>
    </recommendedName>
</protein>
<feature type="transmembrane region" description="Helical" evidence="1">
    <location>
        <begin position="6"/>
        <end position="28"/>
    </location>
</feature>
<gene>
    <name evidence="3" type="ORF">PGLA2088_LOCUS41070</name>
</gene>
<feature type="transmembrane region" description="Helical" evidence="1">
    <location>
        <begin position="80"/>
        <end position="100"/>
    </location>
</feature>
<reference evidence="3" key="1">
    <citation type="submission" date="2021-02" db="EMBL/GenBank/DDBJ databases">
        <authorList>
            <person name="Dougan E. K."/>
            <person name="Rhodes N."/>
            <person name="Thang M."/>
            <person name="Chan C."/>
        </authorList>
    </citation>
    <scope>NUCLEOTIDE SEQUENCE</scope>
</reference>
<feature type="domain" description="Potassium channel" evidence="2">
    <location>
        <begin position="99"/>
        <end position="143"/>
    </location>
</feature>
<dbReference type="Pfam" id="PF07885">
    <property type="entry name" value="Ion_trans_2"/>
    <property type="match status" value="1"/>
</dbReference>
<evidence type="ECO:0000313" key="4">
    <source>
        <dbReference type="Proteomes" id="UP000626109"/>
    </source>
</evidence>
<dbReference type="AlphaFoldDB" id="A0A813LC23"/>
<keyword evidence="1" id="KW-0812">Transmembrane</keyword>
<feature type="transmembrane region" description="Helical" evidence="1">
    <location>
        <begin position="120"/>
        <end position="145"/>
    </location>
</feature>
<organism evidence="3 4">
    <name type="scientific">Polarella glacialis</name>
    <name type="common">Dinoflagellate</name>
    <dbReference type="NCBI Taxonomy" id="89957"/>
    <lineage>
        <taxon>Eukaryota</taxon>
        <taxon>Sar</taxon>
        <taxon>Alveolata</taxon>
        <taxon>Dinophyceae</taxon>
        <taxon>Suessiales</taxon>
        <taxon>Suessiaceae</taxon>
        <taxon>Polarella</taxon>
    </lineage>
</organism>
<proteinExistence type="predicted"/>
<sequence>MDQIVGGVYVFIGVAFIGVAAGIILDHVSVRAEKQFRKLTAEATRGMAEGVTGMGMLAHTTHFDLDKELTKVYQKLYKDAGLIALVVLVGSVCMMALEVIVTMTTVGYGDRTPTNDASKLFVCCFILVSFGVISVSISNLAAVPFEVGKLTNISKVLSQFGETLDAQELTALCENDEIRKLRNRSQIERFKYNPHVSRAEFILWQLQKQGESLANRLEAHFCN</sequence>